<dbReference type="EMBL" id="NBXE01000024">
    <property type="protein sequence ID" value="RFA26524.1"/>
    <property type="molecule type" value="Genomic_DNA"/>
</dbReference>
<name>A0A3E0WB11_9MICO</name>
<evidence type="ECO:0000313" key="2">
    <source>
        <dbReference type="EMBL" id="RFA26524.1"/>
    </source>
</evidence>
<accession>A0A3E0WB11</accession>
<dbReference type="Gene3D" id="3.30.450.180">
    <property type="match status" value="1"/>
</dbReference>
<dbReference type="Proteomes" id="UP000257080">
    <property type="component" value="Unassembled WGS sequence"/>
</dbReference>
<dbReference type="Pfam" id="PF17765">
    <property type="entry name" value="MLTR_LBD"/>
    <property type="match status" value="1"/>
</dbReference>
<gene>
    <name evidence="2" type="ORF">B7R25_10940</name>
</gene>
<evidence type="ECO:0000259" key="1">
    <source>
        <dbReference type="Pfam" id="PF17765"/>
    </source>
</evidence>
<proteinExistence type="predicted"/>
<dbReference type="InterPro" id="IPR041413">
    <property type="entry name" value="MLTR_LBD"/>
</dbReference>
<dbReference type="OrthoDB" id="3518652at2"/>
<evidence type="ECO:0000313" key="3">
    <source>
        <dbReference type="Proteomes" id="UP000257080"/>
    </source>
</evidence>
<dbReference type="RefSeq" id="WP_116418983.1">
    <property type="nucleotide sequence ID" value="NZ_NBXC01000019.1"/>
</dbReference>
<feature type="domain" description="MmyB-like transcription regulator ligand binding" evidence="1">
    <location>
        <begin position="4"/>
        <end position="165"/>
    </location>
</feature>
<protein>
    <recommendedName>
        <fullName evidence="1">MmyB-like transcription regulator ligand binding domain-containing protein</fullName>
    </recommendedName>
</protein>
<reference evidence="2 3" key="1">
    <citation type="submission" date="2017-04" db="EMBL/GenBank/DDBJ databases">
        <title>Comparative genome analysis of Subtercola boreus.</title>
        <authorList>
            <person name="Cho Y.-J."/>
            <person name="Cho A."/>
            <person name="Kim O.-S."/>
            <person name="Lee J.-I."/>
        </authorList>
    </citation>
    <scope>NUCLEOTIDE SEQUENCE [LARGE SCALE GENOMIC DNA]</scope>
    <source>
        <strain evidence="2 3">P28004</strain>
    </source>
</reference>
<dbReference type="PANTHER" id="PTHR35010:SF2">
    <property type="entry name" value="BLL4672 PROTEIN"/>
    <property type="match status" value="1"/>
</dbReference>
<dbReference type="AlphaFoldDB" id="A0A3E0WB11"/>
<comment type="caution">
    <text evidence="2">The sequence shown here is derived from an EMBL/GenBank/DDBJ whole genome shotgun (WGS) entry which is preliminary data.</text>
</comment>
<dbReference type="PANTHER" id="PTHR35010">
    <property type="entry name" value="BLL4672 PROTEIN-RELATED"/>
    <property type="match status" value="1"/>
</dbReference>
<sequence>MNTVDPLVVEMILGLPTTPAFVANELFDVLASNPIARAVTPKFAVGMNLARAAFIDPLGHEGMLEWDRISDHMVGLLKENLATSADVLPLERLLSELASGNSGFTGAWASAVIPVDYVVALTMDHPKVGRMAVTYQPLRLPATGQTLVLGNVEPGSESEERLFRLAATLGPVGS</sequence>
<organism evidence="2 3">
    <name type="scientific">Subtercola boreus</name>
    <dbReference type="NCBI Taxonomy" id="120213"/>
    <lineage>
        <taxon>Bacteria</taxon>
        <taxon>Bacillati</taxon>
        <taxon>Actinomycetota</taxon>
        <taxon>Actinomycetes</taxon>
        <taxon>Micrococcales</taxon>
        <taxon>Microbacteriaceae</taxon>
        <taxon>Subtercola</taxon>
    </lineage>
</organism>